<evidence type="ECO:0000313" key="3">
    <source>
        <dbReference type="Proteomes" id="UP000289738"/>
    </source>
</evidence>
<organism evidence="2 3">
    <name type="scientific">Arachis hypogaea</name>
    <name type="common">Peanut</name>
    <dbReference type="NCBI Taxonomy" id="3818"/>
    <lineage>
        <taxon>Eukaryota</taxon>
        <taxon>Viridiplantae</taxon>
        <taxon>Streptophyta</taxon>
        <taxon>Embryophyta</taxon>
        <taxon>Tracheophyta</taxon>
        <taxon>Spermatophyta</taxon>
        <taxon>Magnoliopsida</taxon>
        <taxon>eudicotyledons</taxon>
        <taxon>Gunneridae</taxon>
        <taxon>Pentapetalae</taxon>
        <taxon>rosids</taxon>
        <taxon>fabids</taxon>
        <taxon>Fabales</taxon>
        <taxon>Fabaceae</taxon>
        <taxon>Papilionoideae</taxon>
        <taxon>50 kb inversion clade</taxon>
        <taxon>dalbergioids sensu lato</taxon>
        <taxon>Dalbergieae</taxon>
        <taxon>Pterocarpus clade</taxon>
        <taxon>Arachis</taxon>
    </lineage>
</organism>
<sequence>MADNLTSEWYVGGDFNYVLSATDTGGNSGLSRDYDRFTDCLLECGLQDLGFKGQPFTWQKGIIKRRLDRYVTNAAWSQRFSSTVVKHLPKLKSDHVLIFLELWVDSTVASSYRLFRCKWISYGDHNISYFHNLATARRCRNRVTMLKNQHGDWVDDTVQLQHLGINHFLSLYTDDQPYEKLVASGMFSVLTSEEVGHLDRMVVVEEVSAALFFMGAWKAPGPDDLFPMCGDDTIPLMKPLQRMSNAWKGWFRSDRGFLEHHWIPSVHCLMDFAQTEVTTNMRDEKVCDYIVNNNWNYDRIGYNLGDDWLSIFASMKPPEVELSEDSIAWILTLNVVFSIKSACSALFSPASTENASIFTRIWKLEGLQRLRSFCWLVANNALLTNEERVRRNIPQSALCGVCGNNSESLLQVLRDCPVAYRTWKSIDDRLDPENFFTKPLIPWLMENLSFQLPFKGVLWPLLFASTLNFLLFRRNTFVFNKDRVPDEGKIHEIAWYMAQDYHRAQSESMRSRRRVGTFAEMLITWQSPPPPFIKLNSDGSVSKDDRAACGGILRDSNGQFLACYSANLGACTVTTAEL</sequence>
<dbReference type="AlphaFoldDB" id="A0A444ZDM8"/>
<gene>
    <name evidence="2" type="ORF">Ahy_B04g069826</name>
</gene>
<dbReference type="EMBL" id="SDMP01000014">
    <property type="protein sequence ID" value="RYR12290.1"/>
    <property type="molecule type" value="Genomic_DNA"/>
</dbReference>
<comment type="caution">
    <text evidence="2">The sequence shown here is derived from an EMBL/GenBank/DDBJ whole genome shotgun (WGS) entry which is preliminary data.</text>
</comment>
<reference evidence="2 3" key="1">
    <citation type="submission" date="2019-01" db="EMBL/GenBank/DDBJ databases">
        <title>Sequencing of cultivated peanut Arachis hypogaea provides insights into genome evolution and oil improvement.</title>
        <authorList>
            <person name="Chen X."/>
        </authorList>
    </citation>
    <scope>NUCLEOTIDE SEQUENCE [LARGE SCALE GENOMIC DNA]</scope>
    <source>
        <strain evidence="3">cv. Fuhuasheng</strain>
        <tissue evidence="2">Leaves</tissue>
    </source>
</reference>
<dbReference type="PANTHER" id="PTHR33710:SF77">
    <property type="entry name" value="DNASE I-LIKE SUPERFAMILY PROTEIN"/>
    <property type="match status" value="1"/>
</dbReference>
<dbReference type="InterPro" id="IPR026960">
    <property type="entry name" value="RVT-Znf"/>
</dbReference>
<dbReference type="Proteomes" id="UP000289738">
    <property type="component" value="Chromosome B04"/>
</dbReference>
<proteinExistence type="predicted"/>
<dbReference type="STRING" id="3818.A0A444ZDM8"/>
<accession>A0A444ZDM8</accession>
<evidence type="ECO:0000259" key="1">
    <source>
        <dbReference type="Pfam" id="PF13966"/>
    </source>
</evidence>
<evidence type="ECO:0000313" key="2">
    <source>
        <dbReference type="EMBL" id="RYR12290.1"/>
    </source>
</evidence>
<dbReference type="InterPro" id="IPR036691">
    <property type="entry name" value="Endo/exonu/phosph_ase_sf"/>
</dbReference>
<dbReference type="PANTHER" id="PTHR33710">
    <property type="entry name" value="BNAC02G09200D PROTEIN"/>
    <property type="match status" value="1"/>
</dbReference>
<keyword evidence="3" id="KW-1185">Reference proteome</keyword>
<dbReference type="Gene3D" id="3.60.10.10">
    <property type="entry name" value="Endonuclease/exonuclease/phosphatase"/>
    <property type="match status" value="1"/>
</dbReference>
<feature type="domain" description="Reverse transcriptase zinc-binding" evidence="1">
    <location>
        <begin position="337"/>
        <end position="423"/>
    </location>
</feature>
<dbReference type="Pfam" id="PF13966">
    <property type="entry name" value="zf-RVT"/>
    <property type="match status" value="1"/>
</dbReference>
<dbReference type="SUPFAM" id="SSF56219">
    <property type="entry name" value="DNase I-like"/>
    <property type="match status" value="1"/>
</dbReference>
<protein>
    <recommendedName>
        <fullName evidence="1">Reverse transcriptase zinc-binding domain-containing protein</fullName>
    </recommendedName>
</protein>
<name>A0A444ZDM8_ARAHY</name>